<proteinExistence type="predicted"/>
<reference evidence="2 3" key="1">
    <citation type="submission" date="2021-06" db="EMBL/GenBank/DDBJ databases">
        <authorList>
            <person name="Palmer J.M."/>
        </authorList>
    </citation>
    <scope>NUCLEOTIDE SEQUENCE [LARGE SCALE GENOMIC DNA]</scope>
    <source>
        <strain evidence="2 3">GA_2019</strain>
        <tissue evidence="2">Muscle</tissue>
    </source>
</reference>
<feature type="region of interest" description="Disordered" evidence="1">
    <location>
        <begin position="39"/>
        <end position="61"/>
    </location>
</feature>
<keyword evidence="3" id="KW-1185">Reference proteome</keyword>
<organism evidence="2 3">
    <name type="scientific">Goodea atripinnis</name>
    <dbReference type="NCBI Taxonomy" id="208336"/>
    <lineage>
        <taxon>Eukaryota</taxon>
        <taxon>Metazoa</taxon>
        <taxon>Chordata</taxon>
        <taxon>Craniata</taxon>
        <taxon>Vertebrata</taxon>
        <taxon>Euteleostomi</taxon>
        <taxon>Actinopterygii</taxon>
        <taxon>Neopterygii</taxon>
        <taxon>Teleostei</taxon>
        <taxon>Neoteleostei</taxon>
        <taxon>Acanthomorphata</taxon>
        <taxon>Ovalentaria</taxon>
        <taxon>Atherinomorphae</taxon>
        <taxon>Cyprinodontiformes</taxon>
        <taxon>Goodeidae</taxon>
        <taxon>Goodea</taxon>
    </lineage>
</organism>
<dbReference type="EMBL" id="JAHRIO010086130">
    <property type="protein sequence ID" value="MEQ2186813.1"/>
    <property type="molecule type" value="Genomic_DNA"/>
</dbReference>
<evidence type="ECO:0000313" key="2">
    <source>
        <dbReference type="EMBL" id="MEQ2186813.1"/>
    </source>
</evidence>
<feature type="region of interest" description="Disordered" evidence="1">
    <location>
        <begin position="1"/>
        <end position="21"/>
    </location>
</feature>
<name>A0ABV0PTI0_9TELE</name>
<evidence type="ECO:0000313" key="3">
    <source>
        <dbReference type="Proteomes" id="UP001476798"/>
    </source>
</evidence>
<comment type="caution">
    <text evidence="2">The sequence shown here is derived from an EMBL/GenBank/DDBJ whole genome shotgun (WGS) entry which is preliminary data.</text>
</comment>
<gene>
    <name evidence="2" type="ORF">GOODEAATRI_032590</name>
</gene>
<protein>
    <submittedName>
        <fullName evidence="2">Uncharacterized protein</fullName>
    </submittedName>
</protein>
<evidence type="ECO:0000256" key="1">
    <source>
        <dbReference type="SAM" id="MobiDB-lite"/>
    </source>
</evidence>
<dbReference type="Proteomes" id="UP001476798">
    <property type="component" value="Unassembled WGS sequence"/>
</dbReference>
<sequence length="100" mass="11625">MNTAGHLSAHKQERKSKKEDAIASYEAWKEKKAESLKAKAKERQNMVRKEQRECEEKEEKRQSAKRVKSQIVVNSFENYNGHECLRLVLSCVSIIMFKGV</sequence>
<accession>A0ABV0PTI0</accession>